<feature type="domain" description="C2" evidence="22">
    <location>
        <begin position="1"/>
        <end position="101"/>
    </location>
</feature>
<dbReference type="InterPro" id="IPR037722">
    <property type="entry name" value="C2C_Ferlin"/>
</dbReference>
<keyword evidence="12 21" id="KW-1133">Transmembrane helix</keyword>
<dbReference type="EMBL" id="AAGW02036293">
    <property type="status" value="NOT_ANNOTATED_CDS"/>
    <property type="molecule type" value="Genomic_DNA"/>
</dbReference>
<evidence type="ECO:0000256" key="8">
    <source>
        <dbReference type="ARBA" id="ARBA00022723"/>
    </source>
</evidence>
<dbReference type="SMART" id="SM00694">
    <property type="entry name" value="DysFC"/>
    <property type="match status" value="2"/>
</dbReference>
<dbReference type="EMBL" id="AAGW02036294">
    <property type="status" value="NOT_ANNOTATED_CDS"/>
    <property type="molecule type" value="Genomic_DNA"/>
</dbReference>
<dbReference type="InterPro" id="IPR037721">
    <property type="entry name" value="Ferlin"/>
</dbReference>
<dbReference type="EMBL" id="AAGW02036292">
    <property type="status" value="NOT_ANNOTATED_CDS"/>
    <property type="molecule type" value="Genomic_DNA"/>
</dbReference>
<keyword evidence="15" id="KW-0539">Nucleus</keyword>
<keyword evidence="11" id="KW-0735">Signal-anchor</keyword>
<evidence type="ECO:0000259" key="22">
    <source>
        <dbReference type="PROSITE" id="PS50004"/>
    </source>
</evidence>
<dbReference type="SMART" id="SM01201">
    <property type="entry name" value="FerB"/>
    <property type="match status" value="1"/>
</dbReference>
<dbReference type="FunFam" id="2.60.40.150:FF:000095">
    <property type="entry name" value="myoferlin isoform X2"/>
    <property type="match status" value="1"/>
</dbReference>
<feature type="domain" description="C2" evidence="22">
    <location>
        <begin position="1533"/>
        <end position="1651"/>
    </location>
</feature>
<dbReference type="Pfam" id="PF22901">
    <property type="entry name" value="dsrm_Ferlin"/>
    <property type="match status" value="1"/>
</dbReference>
<dbReference type="Proteomes" id="UP000001811">
    <property type="component" value="Chromosome 18"/>
</dbReference>
<dbReference type="InterPro" id="IPR006614">
    <property type="entry name" value="Peroxin/Ferlin"/>
</dbReference>
<dbReference type="CDD" id="cd08373">
    <property type="entry name" value="C2A_Ferlin"/>
    <property type="match status" value="1"/>
</dbReference>
<dbReference type="PANTHER" id="PTHR12546:SF55">
    <property type="entry name" value="MYOFERLIN"/>
    <property type="match status" value="1"/>
</dbReference>
<feature type="transmembrane region" description="Helical" evidence="21">
    <location>
        <begin position="2023"/>
        <end position="2045"/>
    </location>
</feature>
<dbReference type="InterPro" id="IPR035892">
    <property type="entry name" value="C2_domain_sf"/>
</dbReference>
<evidence type="ECO:0000256" key="7">
    <source>
        <dbReference type="ARBA" id="ARBA00022692"/>
    </source>
</evidence>
<sequence length="2058" mass="234253">MLRVIVESASNIPKTKFGKPDPIVSVIFKDEKKKTKKVDNELNPVWNEILEFDLRGIPLDFSSSLGIVVKDFETIGQNKLIGTATVALKDLIGDQSRSLPYKLISLLNERGQDTGATIDLVIGYDPPSAPHPNDPSGTSVPVTGGEEDDDDEGDEDRMDGTVRGPGPRGPVGTVSEAQLARRVTKGKNSRRMLSNKPQDFQIRVRVIEARQLSGNNIRPVVKVHVCGQTHRTRIKRGNNPFFDELFFYNVHMTPSELMDEIISIRVYNSHSLRADCLMGEFKIDVGFVYDEPGHAVMRKWLLLNDPEDTSSGAKGYMKVSMFVLGTGDEPPPEKRDRDNDSDDVESNLLLPAGIALRWVTFLLKIYRAEDIPQMDDAFSQTVKEIFGGNADKKNLVDPFVEISFAGKKVCTNIIEKNANPEWNQIVNLQIKFPSMCEKIKLTIYDWDRLTKNDVVGTTYLYLSKIAASGGEVEDFSSSGAGAASYTATTGETEVGFVPTFGPCYLNLYGSPREYTGFPDPYDELNTGKGEGVAYRGRILVELSTLLEKTPPDKKLEPISNDDLLVVEKYQRRRKYSLSAVFHSATMLQDIGEAIQFEVSIGNYGNKFDMTCKPLASTTQYSRAVFDGNYYYYLPWGRTKPVVTLTSYWEDISHRLDAVNTLLVMAERLQSNIEALKSGVQGKIPANQLAELWLKLIDDVIEDTRYTLPLTEGRPNVTILDTQIQKLRSKSLSQINEAAVRMRAEATDVKSTLLEIEDWLDKLMQLTEEPQNSMPDIIIWMIRGEKRLAYARIPAHRVLYSTSGEHASGKYCGKTQTILLKYPQEKVNGTKVPVELRVNIWLGLSAVEKKFNSFAEGTFTVFAEMYENQALMFGKWGTSGLVGRHKFSDVTGKIKLKREFFLPPKGWEWEGEWTVDPERSLLTEADAGHTEFTDEVYQNESRYPGGEWKPAEDTYTDVNGDKAASPSELSCPPGWEWEDDAWVYDINRAVDEKGWEYGITIPPDNKPKSWVAAEKMYHTHRRRRLVRKRKRDLTQTASSTARAMEEYEDREGWEYASLIGWKFHWKQRSSDTFRRRRWRRKMAPSETHGAAAIFKLEGALGADTSEDGDEKSTEKQKHSATAVFGANTPIVSCNFDRVYIYHLRCYIYQARNLIALDKDSFSDPYAHVSFLHRSKTTEIIHSTLNPTWDQTIIFDEVEIYGEPQTVLQDPPKVVIELFDNDQVGKDEFLGRSICSPLVKLNSEMDVTPKLLWHPVLNGDKACGDVLVTAELILRDKDGTNLPILPSQRAPNLYMVPQGIRPVVQLTAIEILAWGLRNMKNYQMASVTSPSLIVECGGERVESVVIKNLKKTPNFPSSVLFMKVLLPKEELYMPPLVIKVIDHRQFGRKPVVGQCTIDRLDRFRCDPYAGKEDIVPQLKASLMSAPPCRDTIIEIEDTKPLLASKEEEIVDWWSKFYASSGEHEKCGQYIQKGYSKLKIYDCELEHVAEFEGLTDFSDTFKLYRGKSDESEDPSVVGEFKGSFRIYPLSDDPSMPAPPRQFRELPDSVPQECTVRIYIVRGLQLQPQDNNGLCDPYIKITLGKKVIEDRDHYIPNTLNPVFGRMYELSCYLPQDKDLKISVYDYDTLTRDEKVGETIIDLENRFLSRFGSHCGIPEQYCVSGVNTWRDQLKPTQLLQNIARFKGFPPPILSEDGSRIRYGGRDYSLDEFEANKILHQHLGAPEERLALHLLRTQGLVPEHVETRTLHSTFQPNISQGKLQMWVDVFPKSLGPPGPPFNITPRKAKKYYLRVIIWNTKDVVLDEKSITGEEMSDIYVKGWIPGNEENKQKTDVHYRSLDGEGNFNWRFVFPFDYLPAEQLCIVAKKEHFWSIDQTEFRVPPRLIIQIWDNDKFSLDDYLGFLELDLHHTIIPAKSSEKCNLDMIPDLNTMNPLKAKTASLFEQKSMKGWWPCYADKDGCRVMAGKVEMTLEVLNEKEADERPAGKGRDEPNMNPKLDPPNRPETSFLWFTNPCKTMKFIVWRRFKWVIIGLLFLLILLLFVAVLLYSLPNYLSMKIVKPNV</sequence>
<feature type="compositionally biased region" description="Acidic residues" evidence="20">
    <location>
        <begin position="145"/>
        <end position="157"/>
    </location>
</feature>
<feature type="domain" description="C2" evidence="22">
    <location>
        <begin position="340"/>
        <end position="475"/>
    </location>
</feature>
<keyword evidence="14 21" id="KW-0472">Membrane</keyword>
<dbReference type="GO" id="GO:0006071">
    <property type="term" value="P:glycerol metabolic process"/>
    <property type="evidence" value="ECO:0007669"/>
    <property type="project" value="UniProtKB-ARBA"/>
</dbReference>
<dbReference type="CDD" id="cd04011">
    <property type="entry name" value="C2B_Ferlin"/>
    <property type="match status" value="1"/>
</dbReference>
<evidence type="ECO:0000256" key="3">
    <source>
        <dbReference type="ARBA" id="ARBA00004499"/>
    </source>
</evidence>
<evidence type="ECO:0000256" key="14">
    <source>
        <dbReference type="ARBA" id="ARBA00023136"/>
    </source>
</evidence>
<comment type="similarity">
    <text evidence="4">Belongs to the ferlin family.</text>
</comment>
<feature type="domain" description="C2" evidence="22">
    <location>
        <begin position="1283"/>
        <end position="1411"/>
    </location>
</feature>
<dbReference type="GO" id="GO:0031965">
    <property type="term" value="C:nuclear membrane"/>
    <property type="evidence" value="ECO:0007669"/>
    <property type="project" value="UniProtKB-SubCell"/>
</dbReference>
<dbReference type="InterPro" id="IPR000008">
    <property type="entry name" value="C2_dom"/>
</dbReference>
<reference evidence="23 24" key="1">
    <citation type="journal article" date="2011" name="Nature">
        <title>A high-resolution map of human evolutionary constraint using 29 mammals.</title>
        <authorList>
            <person name="Lindblad-Toh K."/>
            <person name="Garber M."/>
            <person name="Zuk O."/>
            <person name="Lin M.F."/>
            <person name="Parker B.J."/>
            <person name="Washietl S."/>
            <person name="Kheradpour P."/>
            <person name="Ernst J."/>
            <person name="Jordan G."/>
            <person name="Mauceli E."/>
            <person name="Ward L.D."/>
            <person name="Lowe C.B."/>
            <person name="Holloway A.K."/>
            <person name="Clamp M."/>
            <person name="Gnerre S."/>
            <person name="Alfoldi J."/>
            <person name="Beal K."/>
            <person name="Chang J."/>
            <person name="Clawson H."/>
            <person name="Cuff J."/>
            <person name="Di Palma F."/>
            <person name="Fitzgerald S."/>
            <person name="Flicek P."/>
            <person name="Guttman M."/>
            <person name="Hubisz M.J."/>
            <person name="Jaffe D.B."/>
            <person name="Jungreis I."/>
            <person name="Kent W.J."/>
            <person name="Kostka D."/>
            <person name="Lara M."/>
            <person name="Martins A.L."/>
            <person name="Massingham T."/>
            <person name="Moltke I."/>
            <person name="Raney B.J."/>
            <person name="Rasmussen M.D."/>
            <person name="Robinson J."/>
            <person name="Stark A."/>
            <person name="Vilella A.J."/>
            <person name="Wen J."/>
            <person name="Xie X."/>
            <person name="Zody M.C."/>
            <person name="Baldwin J."/>
            <person name="Bloom T."/>
            <person name="Chin C.W."/>
            <person name="Heiman D."/>
            <person name="Nicol R."/>
            <person name="Nusbaum C."/>
            <person name="Young S."/>
            <person name="Wilkinson J."/>
            <person name="Worley K.C."/>
            <person name="Kovar C.L."/>
            <person name="Muzny D.M."/>
            <person name="Gibbs R.A."/>
            <person name="Cree A."/>
            <person name="Dihn H.H."/>
            <person name="Fowler G."/>
            <person name="Jhangiani S."/>
            <person name="Joshi V."/>
            <person name="Lee S."/>
            <person name="Lewis L.R."/>
            <person name="Nazareth L.V."/>
            <person name="Okwuonu G."/>
            <person name="Santibanez J."/>
            <person name="Warren W.C."/>
            <person name="Mardis E.R."/>
            <person name="Weinstock G.M."/>
            <person name="Wilson R.K."/>
            <person name="Delehaunty K."/>
            <person name="Dooling D."/>
            <person name="Fronik C."/>
            <person name="Fulton L."/>
            <person name="Fulton B."/>
            <person name="Graves T."/>
            <person name="Minx P."/>
            <person name="Sodergren E."/>
            <person name="Birney E."/>
            <person name="Margulies E.H."/>
            <person name="Herrero J."/>
            <person name="Green E.D."/>
            <person name="Haussler D."/>
            <person name="Siepel A."/>
            <person name="Goldman N."/>
            <person name="Pollard K.S."/>
            <person name="Pedersen J.S."/>
            <person name="Lander E.S."/>
            <person name="Kellis M."/>
        </authorList>
    </citation>
    <scope>NUCLEOTIDE SEQUENCE [LARGE SCALE GENOMIC DNA]</scope>
    <source>
        <strain evidence="23 24">Thorbecke inbred</strain>
    </source>
</reference>
<keyword evidence="5" id="KW-1003">Cell membrane</keyword>
<evidence type="ECO:0000256" key="12">
    <source>
        <dbReference type="ARBA" id="ARBA00022989"/>
    </source>
</evidence>
<dbReference type="GO" id="GO:0005886">
    <property type="term" value="C:plasma membrane"/>
    <property type="evidence" value="ECO:0007669"/>
    <property type="project" value="UniProtKB-SubCell"/>
</dbReference>
<evidence type="ECO:0000256" key="1">
    <source>
        <dbReference type="ARBA" id="ARBA00004401"/>
    </source>
</evidence>
<dbReference type="GO" id="GO:0098857">
    <property type="term" value="C:membrane microdomain"/>
    <property type="evidence" value="ECO:0007669"/>
    <property type="project" value="UniProtKB-ARBA"/>
</dbReference>
<dbReference type="Pfam" id="PF16165">
    <property type="entry name" value="Ferlin_C"/>
    <property type="match status" value="1"/>
</dbReference>
<dbReference type="SMART" id="SM00693">
    <property type="entry name" value="DysFN"/>
    <property type="match status" value="2"/>
</dbReference>
<dbReference type="GO" id="GO:0033292">
    <property type="term" value="P:T-tubule organization"/>
    <property type="evidence" value="ECO:0007669"/>
    <property type="project" value="UniProtKB-ARBA"/>
</dbReference>
<dbReference type="InterPro" id="IPR037725">
    <property type="entry name" value="C2F_Ferlin"/>
</dbReference>
<feature type="compositionally biased region" description="Basic and acidic residues" evidence="20">
    <location>
        <begin position="1974"/>
        <end position="1987"/>
    </location>
</feature>
<keyword evidence="24" id="KW-1185">Reference proteome</keyword>
<dbReference type="Pfam" id="PF08150">
    <property type="entry name" value="FerB"/>
    <property type="match status" value="1"/>
</dbReference>
<dbReference type="InterPro" id="IPR037720">
    <property type="entry name" value="C2B_Ferlin"/>
</dbReference>
<dbReference type="InterPro" id="IPR012560">
    <property type="entry name" value="Ferlin_A-domain"/>
</dbReference>
<keyword evidence="13" id="KW-0007">Acetylation</keyword>
<evidence type="ECO:0000256" key="6">
    <source>
        <dbReference type="ARBA" id="ARBA00022553"/>
    </source>
</evidence>
<dbReference type="CDD" id="cd04037">
    <property type="entry name" value="C2E_Ferlin"/>
    <property type="match status" value="1"/>
</dbReference>
<dbReference type="GO" id="GO:0001778">
    <property type="term" value="P:plasma membrane repair"/>
    <property type="evidence" value="ECO:0007669"/>
    <property type="project" value="UniProtKB-ARBA"/>
</dbReference>
<dbReference type="CDD" id="cd04018">
    <property type="entry name" value="C2C_Ferlin"/>
    <property type="match status" value="1"/>
</dbReference>
<evidence type="ECO:0000256" key="19">
    <source>
        <dbReference type="ARBA" id="ARBA00079077"/>
    </source>
</evidence>
<evidence type="ECO:0000256" key="9">
    <source>
        <dbReference type="ARBA" id="ARBA00022737"/>
    </source>
</evidence>
<dbReference type="GO" id="GO:0005543">
    <property type="term" value="F:phospholipid binding"/>
    <property type="evidence" value="ECO:0007669"/>
    <property type="project" value="UniProtKB-ARBA"/>
</dbReference>
<keyword evidence="9" id="KW-0677">Repeat</keyword>
<dbReference type="FunFam" id="2.60.40.150:FF:000033">
    <property type="entry name" value="dysferlin isoform X2"/>
    <property type="match status" value="1"/>
</dbReference>
<dbReference type="InterPro" id="IPR055072">
    <property type="entry name" value="Ferlin_DSRM"/>
</dbReference>
<dbReference type="InterPro" id="IPR032362">
    <property type="entry name" value="Ferlin_C"/>
</dbReference>
<dbReference type="Ensembl" id="ENSOCUT00000034427.1">
    <property type="protein sequence ID" value="ENSOCUP00000049316.1"/>
    <property type="gene ID" value="ENSOCUG00000008757.4"/>
</dbReference>
<dbReference type="Gene3D" id="2.60.40.150">
    <property type="entry name" value="C2 domain"/>
    <property type="match status" value="6"/>
</dbReference>
<keyword evidence="7 21" id="KW-0812">Transmembrane</keyword>
<keyword evidence="8" id="KW-0479">Metal-binding</keyword>
<feature type="domain" description="C2" evidence="22">
    <location>
        <begin position="184"/>
        <end position="301"/>
    </location>
</feature>
<accession>A0A5F9DUJ3</accession>
<evidence type="ECO:0000256" key="11">
    <source>
        <dbReference type="ARBA" id="ARBA00022968"/>
    </source>
</evidence>
<dbReference type="GO" id="GO:0030659">
    <property type="term" value="C:cytoplasmic vesicle membrane"/>
    <property type="evidence" value="ECO:0007669"/>
    <property type="project" value="UniProtKB-SubCell"/>
</dbReference>
<feature type="region of interest" description="Disordered" evidence="20">
    <location>
        <begin position="1974"/>
        <end position="1996"/>
    </location>
</feature>
<evidence type="ECO:0000256" key="17">
    <source>
        <dbReference type="ARBA" id="ARBA00057975"/>
    </source>
</evidence>
<dbReference type="CDD" id="cd08374">
    <property type="entry name" value="C2F_Ferlin"/>
    <property type="match status" value="1"/>
</dbReference>
<name>A0A5F9DUJ3_RABIT</name>
<comment type="function">
    <text evidence="17">Calcium/phospholipid-binding protein that plays a role in the plasmalemma repair mechanism of endothelial cells that permits rapid resealing of membranes disrupted by mechanical stress. Involved in endocytic recycling. Implicated in VEGF signal transduction by regulating the levels of the receptor KDR.</text>
</comment>
<dbReference type="InterPro" id="IPR037723">
    <property type="entry name" value="C2D_Ferlin"/>
</dbReference>
<keyword evidence="16" id="KW-0968">Cytoplasmic vesicle</keyword>
<dbReference type="Bgee" id="ENSOCUG00000008757">
    <property type="expression patterns" value="Expressed in uterus and 14 other cell types or tissues"/>
</dbReference>
<dbReference type="InterPro" id="IPR012968">
    <property type="entry name" value="FerIin_dom"/>
</dbReference>
<evidence type="ECO:0000256" key="20">
    <source>
        <dbReference type="SAM" id="MobiDB-lite"/>
    </source>
</evidence>
<keyword evidence="10" id="KW-0106">Calcium</keyword>
<dbReference type="SMART" id="SM00239">
    <property type="entry name" value="C2"/>
    <property type="match status" value="7"/>
</dbReference>
<dbReference type="SMART" id="SM01202">
    <property type="entry name" value="FerI"/>
    <property type="match status" value="1"/>
</dbReference>
<dbReference type="FunFam" id="2.60.40.150:FF:000021">
    <property type="entry name" value="dysferlin isoform X2"/>
    <property type="match status" value="1"/>
</dbReference>
<dbReference type="FunFam" id="2.60.40.150:FF:000037">
    <property type="entry name" value="dysferlin isoform X2"/>
    <property type="match status" value="1"/>
</dbReference>
<comment type="subcellular location">
    <subcellularLocation>
        <location evidence="1">Cell membrane</location>
        <topology evidence="1">Single-pass type II membrane protein</topology>
    </subcellularLocation>
    <subcellularLocation>
        <location evidence="2">Cytoplasmic vesicle membrane</location>
        <topology evidence="2">Single-pass type II membrane protein</topology>
    </subcellularLocation>
    <subcellularLocation>
        <location evidence="3">Nucleus membrane</location>
        <topology evidence="3">Single-pass type II membrane protein</topology>
    </subcellularLocation>
</comment>
<feature type="compositionally biased region" description="Low complexity" evidence="20">
    <location>
        <begin position="161"/>
        <end position="173"/>
    </location>
</feature>
<dbReference type="Pfam" id="PF00168">
    <property type="entry name" value="C2"/>
    <property type="match status" value="7"/>
</dbReference>
<reference evidence="23" key="2">
    <citation type="submission" date="2025-08" db="UniProtKB">
        <authorList>
            <consortium name="Ensembl"/>
        </authorList>
    </citation>
    <scope>IDENTIFICATION</scope>
    <source>
        <strain evidence="23">Thorbecke</strain>
    </source>
</reference>
<evidence type="ECO:0000256" key="2">
    <source>
        <dbReference type="ARBA" id="ARBA00004483"/>
    </source>
</evidence>
<dbReference type="SMART" id="SM01200">
    <property type="entry name" value="FerA"/>
    <property type="match status" value="1"/>
</dbReference>
<keyword evidence="6" id="KW-0597">Phosphoprotein</keyword>
<evidence type="ECO:0000256" key="21">
    <source>
        <dbReference type="SAM" id="Phobius"/>
    </source>
</evidence>
<reference evidence="23" key="3">
    <citation type="submission" date="2025-09" db="UniProtKB">
        <authorList>
            <consortium name="Ensembl"/>
        </authorList>
    </citation>
    <scope>IDENTIFICATION</scope>
    <source>
        <strain evidence="23">Thorbecke</strain>
    </source>
</reference>
<feature type="domain" description="C2" evidence="22">
    <location>
        <begin position="1769"/>
        <end position="1917"/>
    </location>
</feature>
<dbReference type="PANTHER" id="PTHR12546">
    <property type="entry name" value="FER-1-LIKE"/>
    <property type="match status" value="1"/>
</dbReference>
<evidence type="ECO:0000256" key="13">
    <source>
        <dbReference type="ARBA" id="ARBA00022990"/>
    </source>
</evidence>
<evidence type="ECO:0000256" key="10">
    <source>
        <dbReference type="ARBA" id="ARBA00022837"/>
    </source>
</evidence>
<dbReference type="InterPro" id="IPR037724">
    <property type="entry name" value="C2E_Ferlin"/>
</dbReference>
<evidence type="ECO:0000256" key="4">
    <source>
        <dbReference type="ARBA" id="ARBA00007561"/>
    </source>
</evidence>
<dbReference type="FunFam" id="2.60.40.150:FF:000009">
    <property type="entry name" value="dysferlin isoform X2"/>
    <property type="match status" value="1"/>
</dbReference>
<dbReference type="FunFam" id="2.60.40.150:FF:000026">
    <property type="entry name" value="dysferlin isoform X2"/>
    <property type="match status" value="1"/>
</dbReference>
<evidence type="ECO:0000256" key="15">
    <source>
        <dbReference type="ARBA" id="ARBA00023242"/>
    </source>
</evidence>
<evidence type="ECO:0000313" key="23">
    <source>
        <dbReference type="Ensembl" id="ENSOCUP00000049316.1"/>
    </source>
</evidence>
<proteinExistence type="inferred from homology"/>
<gene>
    <name evidence="23" type="primary">MYOF</name>
</gene>
<organism evidence="23 24">
    <name type="scientific">Oryctolagus cuniculus</name>
    <name type="common">Rabbit</name>
    <dbReference type="NCBI Taxonomy" id="9986"/>
    <lineage>
        <taxon>Eukaryota</taxon>
        <taxon>Metazoa</taxon>
        <taxon>Chordata</taxon>
        <taxon>Craniata</taxon>
        <taxon>Vertebrata</taxon>
        <taxon>Euteleostomi</taxon>
        <taxon>Mammalia</taxon>
        <taxon>Eutheria</taxon>
        <taxon>Euarchontoglires</taxon>
        <taxon>Glires</taxon>
        <taxon>Lagomorpha</taxon>
        <taxon>Leporidae</taxon>
        <taxon>Oryctolagus</taxon>
    </lineage>
</organism>
<dbReference type="Pfam" id="PF08165">
    <property type="entry name" value="FerA"/>
    <property type="match status" value="1"/>
</dbReference>
<dbReference type="InterPro" id="IPR037726">
    <property type="entry name" value="C2A_Ferlin"/>
</dbReference>
<dbReference type="GO" id="GO:0046872">
    <property type="term" value="F:metal ion binding"/>
    <property type="evidence" value="ECO:0007669"/>
    <property type="project" value="UniProtKB-KW"/>
</dbReference>
<evidence type="ECO:0000313" key="24">
    <source>
        <dbReference type="Proteomes" id="UP000001811"/>
    </source>
</evidence>
<feature type="region of interest" description="Disordered" evidence="20">
    <location>
        <begin position="120"/>
        <end position="173"/>
    </location>
</feature>
<dbReference type="SUPFAM" id="SSF49562">
    <property type="entry name" value="C2 domain (Calcium/lipid-binding domain, CaLB)"/>
    <property type="match status" value="7"/>
</dbReference>
<dbReference type="CDD" id="cd04017">
    <property type="entry name" value="C2D_Ferlin"/>
    <property type="match status" value="1"/>
</dbReference>
<dbReference type="InterPro" id="IPR012561">
    <property type="entry name" value="Ferlin_B-domain"/>
</dbReference>
<feature type="domain" description="C2" evidence="22">
    <location>
        <begin position="1124"/>
        <end position="1252"/>
    </location>
</feature>
<dbReference type="PROSITE" id="PS50004">
    <property type="entry name" value="C2"/>
    <property type="match status" value="7"/>
</dbReference>
<evidence type="ECO:0000256" key="5">
    <source>
        <dbReference type="ARBA" id="ARBA00022475"/>
    </source>
</evidence>
<dbReference type="Pfam" id="PF08151">
    <property type="entry name" value="FerI"/>
    <property type="match status" value="1"/>
</dbReference>
<dbReference type="GeneTree" id="ENSGT00940000154741"/>
<evidence type="ECO:0000256" key="18">
    <source>
        <dbReference type="ARBA" id="ARBA00069206"/>
    </source>
</evidence>
<protein>
    <recommendedName>
        <fullName evidence="18">Myoferlin</fullName>
    </recommendedName>
    <alternativeName>
        <fullName evidence="19">Fer-1-like protein 3</fullName>
    </alternativeName>
</protein>
<evidence type="ECO:0000256" key="16">
    <source>
        <dbReference type="ARBA" id="ARBA00023329"/>
    </source>
</evidence>